<evidence type="ECO:0000313" key="1">
    <source>
        <dbReference type="EMBL" id="OXC75583.1"/>
    </source>
</evidence>
<dbReference type="EMBL" id="MTHB01000165">
    <property type="protein sequence ID" value="OXC75583.1"/>
    <property type="molecule type" value="Genomic_DNA"/>
</dbReference>
<gene>
    <name evidence="1" type="ORF">BSU04_25480</name>
</gene>
<evidence type="ECO:0000313" key="2">
    <source>
        <dbReference type="Proteomes" id="UP000214720"/>
    </source>
</evidence>
<organism evidence="1 2">
    <name type="scientific">Caballeronia sordidicola</name>
    <name type="common">Burkholderia sordidicola</name>
    <dbReference type="NCBI Taxonomy" id="196367"/>
    <lineage>
        <taxon>Bacteria</taxon>
        <taxon>Pseudomonadati</taxon>
        <taxon>Pseudomonadota</taxon>
        <taxon>Betaproteobacteria</taxon>
        <taxon>Burkholderiales</taxon>
        <taxon>Burkholderiaceae</taxon>
        <taxon>Caballeronia</taxon>
    </lineage>
</organism>
<reference evidence="2" key="1">
    <citation type="submission" date="2017-01" db="EMBL/GenBank/DDBJ databases">
        <title>Genome Analysis of Deinococcus marmoris KOPRI26562.</title>
        <authorList>
            <person name="Kim J.H."/>
            <person name="Oh H.-M."/>
        </authorList>
    </citation>
    <scope>NUCLEOTIDE SEQUENCE [LARGE SCALE GENOMIC DNA]</scope>
    <source>
        <strain evidence="2">PAMC 26633</strain>
    </source>
</reference>
<protein>
    <submittedName>
        <fullName evidence="1">Uncharacterized protein</fullName>
    </submittedName>
</protein>
<name>A0A226WWT7_CABSO</name>
<comment type="caution">
    <text evidence="1">The sequence shown here is derived from an EMBL/GenBank/DDBJ whole genome shotgun (WGS) entry which is preliminary data.</text>
</comment>
<dbReference type="AlphaFoldDB" id="A0A226WWT7"/>
<accession>A0A226WWT7</accession>
<sequence length="96" mass="10623">MIASQSTMSQSFTSDFLAAEGYTPSGIPLLRHHDEAITLRDYRTRRPLVNVQYRLRDGLQILATGVTDANGRTERVVTDTASNLIVEIHHAAGSRI</sequence>
<proteinExistence type="predicted"/>
<dbReference type="Proteomes" id="UP000214720">
    <property type="component" value="Unassembled WGS sequence"/>
</dbReference>